<dbReference type="InterPro" id="IPR004875">
    <property type="entry name" value="DDE_SF_endonuclease_dom"/>
</dbReference>
<evidence type="ECO:0000313" key="6">
    <source>
        <dbReference type="Proteomes" id="UP000198211"/>
    </source>
</evidence>
<accession>A0A225WCZ4</accession>
<dbReference type="AlphaFoldDB" id="A0A225WCZ4"/>
<dbReference type="STRING" id="4795.A0A225WCZ4"/>
<dbReference type="Pfam" id="PF03184">
    <property type="entry name" value="DDE_1"/>
    <property type="match status" value="1"/>
</dbReference>
<dbReference type="PROSITE" id="PS50600">
    <property type="entry name" value="ULP_PROTEASE"/>
    <property type="match status" value="1"/>
</dbReference>
<reference evidence="6" key="1">
    <citation type="submission" date="2017-03" db="EMBL/GenBank/DDBJ databases">
        <title>Phytopthora megakarya and P. palmivora, two closely related causual agents of cacao black pod achieved similar genome size and gene model numbers by different mechanisms.</title>
        <authorList>
            <person name="Ali S."/>
            <person name="Shao J."/>
            <person name="Larry D.J."/>
            <person name="Kronmiller B."/>
            <person name="Shen D."/>
            <person name="Strem M.D."/>
            <person name="Melnick R.L."/>
            <person name="Guiltinan M.J."/>
            <person name="Tyler B.M."/>
            <person name="Meinhardt L.W."/>
            <person name="Bailey B.A."/>
        </authorList>
    </citation>
    <scope>NUCLEOTIDE SEQUENCE [LARGE SCALE GENOMIC DNA]</scope>
    <source>
        <strain evidence="6">zdho120</strain>
    </source>
</reference>
<dbReference type="InterPro" id="IPR003653">
    <property type="entry name" value="Peptidase_C48_C"/>
</dbReference>
<evidence type="ECO:0000256" key="3">
    <source>
        <dbReference type="ARBA" id="ARBA00022801"/>
    </source>
</evidence>
<dbReference type="GO" id="GO:0003676">
    <property type="term" value="F:nucleic acid binding"/>
    <property type="evidence" value="ECO:0007669"/>
    <property type="project" value="InterPro"/>
</dbReference>
<feature type="non-terminal residue" evidence="5">
    <location>
        <position position="1"/>
    </location>
</feature>
<feature type="domain" description="Ubiquitin-like protease family profile" evidence="4">
    <location>
        <begin position="123"/>
        <end position="296"/>
    </location>
</feature>
<gene>
    <name evidence="5" type="ORF">PHMEG_00010743</name>
</gene>
<dbReference type="OrthoDB" id="111519at2759"/>
<sequence>SAAGFVVPPVFILLEQTVSLEVFLGLGVPGAAVTTAEPGFMNLLLFSSWLQFFASAVLSPIRRPLVLIMDGCGSRFSLHIVRVAAACQIKLVCLPSNATHLFQPLDVAVFSSLKTNLNSALELLMNDSDDCNVSKEKAIKCNFSTNIKAGFRACGLYPLSLHRMTECLHHFRRNRAPRVAKIAAWLKIRTVVQNDLLVNPQFIQAFATCYRYVVLPKKFDNAHWCIILVDIDSREKKIYQFDSLQSDRFYERLNDYCESYIKLARYDGYDLRQAIDLKQTDVQNCGTLSIVFVMMQVKGEQTPIINSGNLQSLRFTLFLQGLRVTHPFFWPCMLLHTDFKNGSGM</sequence>
<protein>
    <recommendedName>
        <fullName evidence="4">Ubiquitin-like protease family profile domain-containing protein</fullName>
    </recommendedName>
</protein>
<dbReference type="GO" id="GO:0008234">
    <property type="term" value="F:cysteine-type peptidase activity"/>
    <property type="evidence" value="ECO:0007669"/>
    <property type="project" value="InterPro"/>
</dbReference>
<comment type="similarity">
    <text evidence="1">Belongs to the peptidase C48 family.</text>
</comment>
<keyword evidence="2" id="KW-0645">Protease</keyword>
<dbReference type="GO" id="GO:0006508">
    <property type="term" value="P:proteolysis"/>
    <property type="evidence" value="ECO:0007669"/>
    <property type="project" value="UniProtKB-KW"/>
</dbReference>
<dbReference type="InterPro" id="IPR038765">
    <property type="entry name" value="Papain-like_cys_pep_sf"/>
</dbReference>
<evidence type="ECO:0000259" key="4">
    <source>
        <dbReference type="PROSITE" id="PS50600"/>
    </source>
</evidence>
<comment type="caution">
    <text evidence="5">The sequence shown here is derived from an EMBL/GenBank/DDBJ whole genome shotgun (WGS) entry which is preliminary data.</text>
</comment>
<evidence type="ECO:0000256" key="2">
    <source>
        <dbReference type="ARBA" id="ARBA00022670"/>
    </source>
</evidence>
<dbReference type="EMBL" id="NBNE01001093">
    <property type="protein sequence ID" value="OWZ15593.1"/>
    <property type="molecule type" value="Genomic_DNA"/>
</dbReference>
<evidence type="ECO:0000313" key="5">
    <source>
        <dbReference type="EMBL" id="OWZ15593.1"/>
    </source>
</evidence>
<keyword evidence="3" id="KW-0378">Hydrolase</keyword>
<evidence type="ECO:0000256" key="1">
    <source>
        <dbReference type="ARBA" id="ARBA00005234"/>
    </source>
</evidence>
<organism evidence="5 6">
    <name type="scientific">Phytophthora megakarya</name>
    <dbReference type="NCBI Taxonomy" id="4795"/>
    <lineage>
        <taxon>Eukaryota</taxon>
        <taxon>Sar</taxon>
        <taxon>Stramenopiles</taxon>
        <taxon>Oomycota</taxon>
        <taxon>Peronosporomycetes</taxon>
        <taxon>Peronosporales</taxon>
        <taxon>Peronosporaceae</taxon>
        <taxon>Phytophthora</taxon>
    </lineage>
</organism>
<dbReference type="SUPFAM" id="SSF54001">
    <property type="entry name" value="Cysteine proteinases"/>
    <property type="match status" value="1"/>
</dbReference>
<dbReference type="Gene3D" id="3.40.395.10">
    <property type="entry name" value="Adenoviral Proteinase, Chain A"/>
    <property type="match status" value="1"/>
</dbReference>
<proteinExistence type="inferred from homology"/>
<name>A0A225WCZ4_9STRA</name>
<dbReference type="Proteomes" id="UP000198211">
    <property type="component" value="Unassembled WGS sequence"/>
</dbReference>
<keyword evidence="6" id="KW-1185">Reference proteome</keyword>